<reference evidence="2" key="1">
    <citation type="journal article" date="2019" name="Int. J. Syst. Evol. Microbiol.">
        <title>The Global Catalogue of Microorganisms (GCM) 10K type strain sequencing project: providing services to taxonomists for standard genome sequencing and annotation.</title>
        <authorList>
            <consortium name="The Broad Institute Genomics Platform"/>
            <consortium name="The Broad Institute Genome Sequencing Center for Infectious Disease"/>
            <person name="Wu L."/>
            <person name="Ma J."/>
        </authorList>
    </citation>
    <scope>NUCLEOTIDE SEQUENCE [LARGE SCALE GENOMIC DNA]</scope>
    <source>
        <strain evidence="2">JCM 9687</strain>
    </source>
</reference>
<organism evidence="1 2">
    <name type="scientific">Saccharopolyspora gregorii</name>
    <dbReference type="NCBI Taxonomy" id="33914"/>
    <lineage>
        <taxon>Bacteria</taxon>
        <taxon>Bacillati</taxon>
        <taxon>Actinomycetota</taxon>
        <taxon>Actinomycetes</taxon>
        <taxon>Pseudonocardiales</taxon>
        <taxon>Pseudonocardiaceae</taxon>
        <taxon>Saccharopolyspora</taxon>
    </lineage>
</organism>
<evidence type="ECO:0000313" key="2">
    <source>
        <dbReference type="Proteomes" id="UP001500483"/>
    </source>
</evidence>
<dbReference type="Proteomes" id="UP001500483">
    <property type="component" value="Unassembled WGS sequence"/>
</dbReference>
<keyword evidence="2" id="KW-1185">Reference proteome</keyword>
<comment type="caution">
    <text evidence="1">The sequence shown here is derived from an EMBL/GenBank/DDBJ whole genome shotgun (WGS) entry which is preliminary data.</text>
</comment>
<evidence type="ECO:0000313" key="1">
    <source>
        <dbReference type="EMBL" id="GAA3357772.1"/>
    </source>
</evidence>
<dbReference type="EMBL" id="BAAAYK010000038">
    <property type="protein sequence ID" value="GAA3357772.1"/>
    <property type="molecule type" value="Genomic_DNA"/>
</dbReference>
<proteinExistence type="predicted"/>
<name>A0ABP6RN94_9PSEU</name>
<dbReference type="InterPro" id="IPR000415">
    <property type="entry name" value="Nitroreductase-like"/>
</dbReference>
<protein>
    <submittedName>
        <fullName evidence="1">NAD(P)H nitroreductase</fullName>
    </submittedName>
</protein>
<dbReference type="Gene3D" id="3.40.109.10">
    <property type="entry name" value="NADH Oxidase"/>
    <property type="match status" value="1"/>
</dbReference>
<dbReference type="SUPFAM" id="SSF55469">
    <property type="entry name" value="FMN-dependent nitroreductase-like"/>
    <property type="match status" value="2"/>
</dbReference>
<dbReference type="RefSeq" id="WP_344926741.1">
    <property type="nucleotide sequence ID" value="NZ_BAAAYK010000038.1"/>
</dbReference>
<gene>
    <name evidence="1" type="ORF">GCM10020366_27160</name>
</gene>
<accession>A0ABP6RN94</accession>
<sequence>MAERNPRAHVWSAAERAVLNAAVEAAPSVHNARPWTFAVREDVAELRRHPVDLLDEHDPLGRDRELSMGTALTNLLLAVEHLGLVPDVHEVAEPGCDRTITTVTAVHRTHPGQEAERRFAAIEHRRSYRGTFPGRQLSPAERTSLGAAAGLARGETHWITDTAEAHAVARSLGYAARVMQDDDAYQRELAHWIVHEDEPGGQEPESGIAESSLGRRGLPAVGLVTDRTRLPDETLLAARFEHDSVLVLCSTGDTADDHERIGRALELVWLEATSRGIAASVMTQPLRLREVRTALAEELELDGFPHILMRFGHEA</sequence>